<dbReference type="AlphaFoldDB" id="A0AAZ1XKP8"/>
<evidence type="ECO:0008006" key="4">
    <source>
        <dbReference type="Google" id="ProtNLM"/>
    </source>
</evidence>
<protein>
    <recommendedName>
        <fullName evidence="4">HTH psq-type domain-containing protein</fullName>
    </recommendedName>
</protein>
<dbReference type="Proteomes" id="UP000472276">
    <property type="component" value="Unassembled WGS sequence"/>
</dbReference>
<organism evidence="2 3">
    <name type="scientific">Oreochromis aureus</name>
    <name type="common">Israeli tilapia</name>
    <name type="synonym">Chromis aureus</name>
    <dbReference type="NCBI Taxonomy" id="47969"/>
    <lineage>
        <taxon>Eukaryota</taxon>
        <taxon>Metazoa</taxon>
        <taxon>Chordata</taxon>
        <taxon>Craniata</taxon>
        <taxon>Vertebrata</taxon>
        <taxon>Euteleostomi</taxon>
        <taxon>Actinopterygii</taxon>
        <taxon>Neopterygii</taxon>
        <taxon>Teleostei</taxon>
        <taxon>Neoteleostei</taxon>
        <taxon>Acanthomorphata</taxon>
        <taxon>Ovalentaria</taxon>
        <taxon>Cichlomorphae</taxon>
        <taxon>Cichliformes</taxon>
        <taxon>Cichlidae</taxon>
        <taxon>African cichlids</taxon>
        <taxon>Pseudocrenilabrinae</taxon>
        <taxon>Oreochromini</taxon>
        <taxon>Oreochromis</taxon>
    </lineage>
</organism>
<keyword evidence="3" id="KW-1185">Reference proteome</keyword>
<evidence type="ECO:0000313" key="3">
    <source>
        <dbReference type="Proteomes" id="UP000472276"/>
    </source>
</evidence>
<feature type="region of interest" description="Disordered" evidence="1">
    <location>
        <begin position="102"/>
        <end position="139"/>
    </location>
</feature>
<evidence type="ECO:0000256" key="1">
    <source>
        <dbReference type="SAM" id="MobiDB-lite"/>
    </source>
</evidence>
<accession>A0AAZ1XKP8</accession>
<dbReference type="Ensembl" id="ENSOABT00000081127.1">
    <property type="protein sequence ID" value="ENSOABP00000068165.1"/>
    <property type="gene ID" value="ENSOABG00000038438.1"/>
</dbReference>
<name>A0AAZ1XKP8_OREAU</name>
<sequence>MPRTYRRKTSWGSTPLEEIERAASEVKGGKSIRSVAKERQIDRSTLRRYIKRGTHRRVFSEEVEKELAEHIKKLAEQFHGISPKKCRELALELAGRNNIVGNKPRQKLQESSSEESDVPIPFEDTSEYESSSDERSEPDVSDLVVGDFVIVRFASKSRSHHYIGLVDSFADNEVSARFLRRIRGITSSKKPTFVFKENDEASFPRKDVLKKLPQPQQAG</sequence>
<reference evidence="2" key="3">
    <citation type="submission" date="2025-09" db="UniProtKB">
        <authorList>
            <consortium name="Ensembl"/>
        </authorList>
    </citation>
    <scope>IDENTIFICATION</scope>
</reference>
<proteinExistence type="predicted"/>
<evidence type="ECO:0000313" key="2">
    <source>
        <dbReference type="Ensembl" id="ENSOABP00000068165.1"/>
    </source>
</evidence>
<reference evidence="3" key="1">
    <citation type="submission" date="2020-03" db="EMBL/GenBank/DDBJ databases">
        <title>Evolution of repeat sequences and sex chromosomes of tilapia species revealed by chromosome-level genomes.</title>
        <authorList>
            <person name="Xu L."/>
            <person name="Tao W."/>
            <person name="Wang D."/>
            <person name="Zhou Q."/>
        </authorList>
    </citation>
    <scope>NUCLEOTIDE SEQUENCE [LARGE SCALE GENOMIC DNA]</scope>
    <source>
        <strain evidence="3">Israel</strain>
    </source>
</reference>
<reference evidence="2" key="2">
    <citation type="submission" date="2025-08" db="UniProtKB">
        <authorList>
            <consortium name="Ensembl"/>
        </authorList>
    </citation>
    <scope>IDENTIFICATION</scope>
</reference>